<evidence type="ECO:0000313" key="1">
    <source>
        <dbReference type="EMBL" id="CAD8048469.1"/>
    </source>
</evidence>
<comment type="caution">
    <text evidence="1">The sequence shown here is derived from an EMBL/GenBank/DDBJ whole genome shotgun (WGS) entry which is preliminary data.</text>
</comment>
<reference evidence="1" key="1">
    <citation type="submission" date="2021-01" db="EMBL/GenBank/DDBJ databases">
        <authorList>
            <consortium name="Genoscope - CEA"/>
            <person name="William W."/>
        </authorList>
    </citation>
    <scope>NUCLEOTIDE SEQUENCE</scope>
</reference>
<gene>
    <name evidence="1" type="ORF">PPRIM_AZ9-3.1.T0120479</name>
</gene>
<sequence>MLTSGDFVIKKLSSMRYRNINVNRINKCCVNSIQRSNKLNCNNYYFWFFFELYYSKFTIRILLNLFLTPNFYTDKTLVTVIELSITQIVLPQQMVNFWLQMELDLMLIKLHVLKLKQQFVLNQNQFPVQKLNVEWQMIRNICSCNIIQQLSENDSAIPYTATYTLIINPSSCSLTFAAISCATYDSTQPSYLATSGNFALVFRGVIYSGASIVVTLENMIHKITRTCFSIIKQSLTATFSNLPV</sequence>
<name>A0A8S1K0Z2_PARPR</name>
<dbReference type="AlphaFoldDB" id="A0A8S1K0Z2"/>
<proteinExistence type="predicted"/>
<evidence type="ECO:0000313" key="2">
    <source>
        <dbReference type="Proteomes" id="UP000688137"/>
    </source>
</evidence>
<keyword evidence="2" id="KW-1185">Reference proteome</keyword>
<dbReference type="EMBL" id="CAJJDM010000009">
    <property type="protein sequence ID" value="CAD8048469.1"/>
    <property type="molecule type" value="Genomic_DNA"/>
</dbReference>
<organism evidence="1 2">
    <name type="scientific">Paramecium primaurelia</name>
    <dbReference type="NCBI Taxonomy" id="5886"/>
    <lineage>
        <taxon>Eukaryota</taxon>
        <taxon>Sar</taxon>
        <taxon>Alveolata</taxon>
        <taxon>Ciliophora</taxon>
        <taxon>Intramacronucleata</taxon>
        <taxon>Oligohymenophorea</taxon>
        <taxon>Peniculida</taxon>
        <taxon>Parameciidae</taxon>
        <taxon>Paramecium</taxon>
    </lineage>
</organism>
<dbReference type="Proteomes" id="UP000688137">
    <property type="component" value="Unassembled WGS sequence"/>
</dbReference>
<protein>
    <submittedName>
        <fullName evidence="1">Uncharacterized protein</fullName>
    </submittedName>
</protein>
<accession>A0A8S1K0Z2</accession>